<sequence length="150" mass="15901">MTPRRGDAEIGRIRDASRRLVRELGFLRPTLAGTDLPPSAVHALVEIGGRGAMTATELCEVLLLEKSSVSRMLRKLVEAGELREGVSEQDGRAKLLSLTPRGRATLARIDAFARDQVAAALARMRPQARGGLADSLAAYAGALAASRADG</sequence>
<evidence type="ECO:0000313" key="2">
    <source>
        <dbReference type="EMBL" id="MBR0663869.1"/>
    </source>
</evidence>
<dbReference type="PANTHER" id="PTHR33164:SF104">
    <property type="entry name" value="TRANSCRIPTIONAL REGULATORY PROTEIN"/>
    <property type="match status" value="1"/>
</dbReference>
<dbReference type="InterPro" id="IPR000835">
    <property type="entry name" value="HTH_MarR-typ"/>
</dbReference>
<dbReference type="SUPFAM" id="SSF46785">
    <property type="entry name" value="Winged helix' DNA-binding domain"/>
    <property type="match status" value="1"/>
</dbReference>
<dbReference type="InterPro" id="IPR036388">
    <property type="entry name" value="WH-like_DNA-bd_sf"/>
</dbReference>
<evidence type="ECO:0000259" key="1">
    <source>
        <dbReference type="PROSITE" id="PS50995"/>
    </source>
</evidence>
<feature type="domain" description="HTH marR-type" evidence="1">
    <location>
        <begin position="1"/>
        <end position="145"/>
    </location>
</feature>
<organism evidence="2 3">
    <name type="scientific">Plastoroseomonas hellenica</name>
    <dbReference type="NCBI Taxonomy" id="2687306"/>
    <lineage>
        <taxon>Bacteria</taxon>
        <taxon>Pseudomonadati</taxon>
        <taxon>Pseudomonadota</taxon>
        <taxon>Alphaproteobacteria</taxon>
        <taxon>Acetobacterales</taxon>
        <taxon>Acetobacteraceae</taxon>
        <taxon>Plastoroseomonas</taxon>
    </lineage>
</organism>
<dbReference type="Proteomes" id="UP001196870">
    <property type="component" value="Unassembled WGS sequence"/>
</dbReference>
<reference evidence="3" key="1">
    <citation type="journal article" date="2021" name="Syst. Appl. Microbiol.">
        <title>Roseomonas hellenica sp. nov., isolated from roots of wild-growing Alkanna tinctoria.</title>
        <authorList>
            <person name="Rat A."/>
            <person name="Naranjo H.D."/>
            <person name="Lebbe L."/>
            <person name="Cnockaert M."/>
            <person name="Krigas N."/>
            <person name="Grigoriadou K."/>
            <person name="Maloupa E."/>
            <person name="Willems A."/>
        </authorList>
    </citation>
    <scope>NUCLEOTIDE SEQUENCE [LARGE SCALE GENOMIC DNA]</scope>
    <source>
        <strain evidence="3">LMG 31523</strain>
    </source>
</reference>
<dbReference type="InterPro" id="IPR036390">
    <property type="entry name" value="WH_DNA-bd_sf"/>
</dbReference>
<dbReference type="Gene3D" id="1.10.10.10">
    <property type="entry name" value="Winged helix-like DNA-binding domain superfamily/Winged helix DNA-binding domain"/>
    <property type="match status" value="1"/>
</dbReference>
<gene>
    <name evidence="2" type="ORF">GXW71_05800</name>
</gene>
<dbReference type="Pfam" id="PF12802">
    <property type="entry name" value="MarR_2"/>
    <property type="match status" value="1"/>
</dbReference>
<protein>
    <submittedName>
        <fullName evidence="2">MarR family transcriptional regulator</fullName>
    </submittedName>
</protein>
<evidence type="ECO:0000313" key="3">
    <source>
        <dbReference type="Proteomes" id="UP001196870"/>
    </source>
</evidence>
<keyword evidence="3" id="KW-1185">Reference proteome</keyword>
<proteinExistence type="predicted"/>
<dbReference type="PROSITE" id="PS50995">
    <property type="entry name" value="HTH_MARR_2"/>
    <property type="match status" value="1"/>
</dbReference>
<dbReference type="PRINTS" id="PR00598">
    <property type="entry name" value="HTHMARR"/>
</dbReference>
<dbReference type="SMART" id="SM00347">
    <property type="entry name" value="HTH_MARR"/>
    <property type="match status" value="1"/>
</dbReference>
<accession>A0ABS5EUA2</accession>
<dbReference type="RefSeq" id="WP_246526313.1">
    <property type="nucleotide sequence ID" value="NZ_JAAGBB010000005.1"/>
</dbReference>
<name>A0ABS5EUA2_9PROT</name>
<dbReference type="PANTHER" id="PTHR33164">
    <property type="entry name" value="TRANSCRIPTIONAL REGULATOR, MARR FAMILY"/>
    <property type="match status" value="1"/>
</dbReference>
<dbReference type="EMBL" id="JAAGBB010000005">
    <property type="protein sequence ID" value="MBR0663869.1"/>
    <property type="molecule type" value="Genomic_DNA"/>
</dbReference>
<comment type="caution">
    <text evidence="2">The sequence shown here is derived from an EMBL/GenBank/DDBJ whole genome shotgun (WGS) entry which is preliminary data.</text>
</comment>
<dbReference type="InterPro" id="IPR039422">
    <property type="entry name" value="MarR/SlyA-like"/>
</dbReference>